<dbReference type="PANTHER" id="PTHR46268">
    <property type="entry name" value="STRESS RESPONSE PROTEIN NHAX"/>
    <property type="match status" value="1"/>
</dbReference>
<dbReference type="RefSeq" id="WP_149199545.1">
    <property type="nucleotide sequence ID" value="NZ_BSOV01000002.1"/>
</dbReference>
<organism evidence="3 4">
    <name type="scientific">Azospirillum oryzae</name>
    <dbReference type="NCBI Taxonomy" id="286727"/>
    <lineage>
        <taxon>Bacteria</taxon>
        <taxon>Pseudomonadati</taxon>
        <taxon>Pseudomonadota</taxon>
        <taxon>Alphaproteobacteria</taxon>
        <taxon>Rhodospirillales</taxon>
        <taxon>Azospirillaceae</taxon>
        <taxon>Azospirillum</taxon>
    </lineage>
</organism>
<evidence type="ECO:0000313" key="3">
    <source>
        <dbReference type="EMBL" id="QKS53886.1"/>
    </source>
</evidence>
<dbReference type="Pfam" id="PF00582">
    <property type="entry name" value="Usp"/>
    <property type="match status" value="1"/>
</dbReference>
<dbReference type="OrthoDB" id="9804721at2"/>
<protein>
    <submittedName>
        <fullName evidence="3">Universal stress protein</fullName>
    </submittedName>
</protein>
<evidence type="ECO:0000256" key="1">
    <source>
        <dbReference type="ARBA" id="ARBA00008791"/>
    </source>
</evidence>
<evidence type="ECO:0000313" key="4">
    <source>
        <dbReference type="Proteomes" id="UP000509702"/>
    </source>
</evidence>
<keyword evidence="4" id="KW-1185">Reference proteome</keyword>
<dbReference type="PANTHER" id="PTHR46268:SF15">
    <property type="entry name" value="UNIVERSAL STRESS PROTEIN HP_0031"/>
    <property type="match status" value="1"/>
</dbReference>
<feature type="domain" description="UspA" evidence="2">
    <location>
        <begin position="1"/>
        <end position="75"/>
    </location>
</feature>
<dbReference type="CDD" id="cd00293">
    <property type="entry name" value="USP-like"/>
    <property type="match status" value="1"/>
</dbReference>
<dbReference type="Gene3D" id="3.40.50.12370">
    <property type="match status" value="1"/>
</dbReference>
<dbReference type="AlphaFoldDB" id="A0A6N1AQI1"/>
<sequence length="295" mass="31290">MIKHILVLLDGAAADERALNAAFTLAKLFNGHVDAFHVRPDPRVAIPPVTEGFSSDMLERLIREAEQADQERASHARHSFDTAVAAAGIHSIGYPDADTAIASGSITATWREMVGQPEDILTQRGRCADLLLFAQPFDAPANVLRLETALFETSQPMLLAAPGMDGEALSSIAIAWNGSRQAARAIAGAMPLLRRARNATILTVDGGDEVKGPTAPMITCLSDHLAWHGISVAVDVLHKDGRPTGELLTGRAKEIGAGLLVMGGYGHSRFREMVLGGATRHVLGTTLGCSVLMAH</sequence>
<evidence type="ECO:0000259" key="2">
    <source>
        <dbReference type="Pfam" id="PF00582"/>
    </source>
</evidence>
<dbReference type="KEGG" id="aoz:HUE56_25565"/>
<dbReference type="Proteomes" id="UP000509702">
    <property type="component" value="Plasmid unnamed6"/>
</dbReference>
<accession>A0A6N1AQI1</accession>
<dbReference type="SUPFAM" id="SSF52402">
    <property type="entry name" value="Adenine nucleotide alpha hydrolases-like"/>
    <property type="match status" value="2"/>
</dbReference>
<dbReference type="InterPro" id="IPR006016">
    <property type="entry name" value="UspA"/>
</dbReference>
<proteinExistence type="inferred from homology"/>
<geneLocation type="plasmid" evidence="3 4">
    <name>unnamed6</name>
</geneLocation>
<name>A0A6N1AQI1_9PROT</name>
<comment type="similarity">
    <text evidence="1">Belongs to the universal stress protein A family.</text>
</comment>
<keyword evidence="3" id="KW-0614">Plasmid</keyword>
<dbReference type="EMBL" id="CP054621">
    <property type="protein sequence ID" value="QKS53886.1"/>
    <property type="molecule type" value="Genomic_DNA"/>
</dbReference>
<gene>
    <name evidence="3" type="ORF">HUE56_25565</name>
</gene>
<reference evidence="3 4" key="1">
    <citation type="submission" date="2020-06" db="EMBL/GenBank/DDBJ databases">
        <title>Complete genome of Azosprillum oryzae KACC14407.</title>
        <authorList>
            <person name="Kim M."/>
            <person name="Park Y.-J."/>
            <person name="Shin J.-H."/>
        </authorList>
    </citation>
    <scope>NUCLEOTIDE SEQUENCE [LARGE SCALE GENOMIC DNA]</scope>
    <source>
        <strain evidence="3 4">KACC 14407</strain>
        <plasmid evidence="3 4">unnamed6</plasmid>
    </source>
</reference>